<feature type="transmembrane region" description="Helical" evidence="7">
    <location>
        <begin position="280"/>
        <end position="297"/>
    </location>
</feature>
<dbReference type="InterPro" id="IPR011701">
    <property type="entry name" value="MFS"/>
</dbReference>
<proteinExistence type="predicted"/>
<feature type="transmembrane region" description="Helical" evidence="7">
    <location>
        <begin position="514"/>
        <end position="533"/>
    </location>
</feature>
<dbReference type="PROSITE" id="PS50850">
    <property type="entry name" value="MFS"/>
    <property type="match status" value="1"/>
</dbReference>
<keyword evidence="5 7" id="KW-0472">Membrane</keyword>
<evidence type="ECO:0000256" key="1">
    <source>
        <dbReference type="ARBA" id="ARBA00004141"/>
    </source>
</evidence>
<evidence type="ECO:0000256" key="2">
    <source>
        <dbReference type="ARBA" id="ARBA00022448"/>
    </source>
</evidence>
<dbReference type="Gene3D" id="1.20.1720.10">
    <property type="entry name" value="Multidrug resistance protein D"/>
    <property type="match status" value="1"/>
</dbReference>
<dbReference type="GO" id="GO:0005886">
    <property type="term" value="C:plasma membrane"/>
    <property type="evidence" value="ECO:0007669"/>
    <property type="project" value="TreeGrafter"/>
</dbReference>
<feature type="transmembrane region" description="Helical" evidence="7">
    <location>
        <begin position="583"/>
        <end position="604"/>
    </location>
</feature>
<evidence type="ECO:0000256" key="5">
    <source>
        <dbReference type="ARBA" id="ARBA00023136"/>
    </source>
</evidence>
<keyword evidence="2" id="KW-0813">Transport</keyword>
<feature type="region of interest" description="Disordered" evidence="6">
    <location>
        <begin position="80"/>
        <end position="109"/>
    </location>
</feature>
<dbReference type="PANTHER" id="PTHR23502">
    <property type="entry name" value="MAJOR FACILITATOR SUPERFAMILY"/>
    <property type="match status" value="1"/>
</dbReference>
<feature type="transmembrane region" description="Helical" evidence="7">
    <location>
        <begin position="216"/>
        <end position="234"/>
    </location>
</feature>
<evidence type="ECO:0000313" key="10">
    <source>
        <dbReference type="Proteomes" id="UP000245956"/>
    </source>
</evidence>
<evidence type="ECO:0000256" key="6">
    <source>
        <dbReference type="SAM" id="MobiDB-lite"/>
    </source>
</evidence>
<feature type="domain" description="Major facilitator superfamily (MFS) profile" evidence="8">
    <location>
        <begin position="150"/>
        <end position="632"/>
    </location>
</feature>
<accession>A0A2U3E2H3</accession>
<dbReference type="GO" id="GO:0022857">
    <property type="term" value="F:transmembrane transporter activity"/>
    <property type="evidence" value="ECO:0007669"/>
    <property type="project" value="InterPro"/>
</dbReference>
<feature type="transmembrane region" description="Helical" evidence="7">
    <location>
        <begin position="545"/>
        <end position="571"/>
    </location>
</feature>
<dbReference type="EMBL" id="LCWV01000014">
    <property type="protein sequence ID" value="PWI68674.1"/>
    <property type="molecule type" value="Genomic_DNA"/>
</dbReference>
<comment type="caution">
    <text evidence="9">The sequence shown here is derived from an EMBL/GenBank/DDBJ whole genome shotgun (WGS) entry which is preliminary data.</text>
</comment>
<evidence type="ECO:0000313" key="9">
    <source>
        <dbReference type="EMBL" id="PWI68674.1"/>
    </source>
</evidence>
<feature type="transmembrane region" description="Helical" evidence="7">
    <location>
        <begin position="181"/>
        <end position="204"/>
    </location>
</feature>
<dbReference type="InterPro" id="IPR036259">
    <property type="entry name" value="MFS_trans_sf"/>
</dbReference>
<evidence type="ECO:0000256" key="7">
    <source>
        <dbReference type="SAM" id="Phobius"/>
    </source>
</evidence>
<feature type="transmembrane region" description="Helical" evidence="7">
    <location>
        <begin position="610"/>
        <end position="633"/>
    </location>
</feature>
<evidence type="ECO:0000256" key="3">
    <source>
        <dbReference type="ARBA" id="ARBA00022692"/>
    </source>
</evidence>
<name>A0A2U3E2H3_PURLI</name>
<keyword evidence="4 7" id="KW-1133">Transmembrane helix</keyword>
<organism evidence="9 10">
    <name type="scientific">Purpureocillium lilacinum</name>
    <name type="common">Paecilomyces lilacinus</name>
    <dbReference type="NCBI Taxonomy" id="33203"/>
    <lineage>
        <taxon>Eukaryota</taxon>
        <taxon>Fungi</taxon>
        <taxon>Dikarya</taxon>
        <taxon>Ascomycota</taxon>
        <taxon>Pezizomycotina</taxon>
        <taxon>Sordariomycetes</taxon>
        <taxon>Hypocreomycetidae</taxon>
        <taxon>Hypocreales</taxon>
        <taxon>Ophiocordycipitaceae</taxon>
        <taxon>Purpureocillium</taxon>
    </lineage>
</organism>
<feature type="transmembrane region" description="Helical" evidence="7">
    <location>
        <begin position="304"/>
        <end position="324"/>
    </location>
</feature>
<sequence length="656" mass="71179">MDTHEGPDTRNRLSMRRFTTLEGWREVRSGLYLVAGSTISTIIANRTYDLEWQLQDDRGAQPSLRPLVLEAIGQPVNIELGRDRQLPPAKRSSNTTEDRSDCSTQRSSFSLEEKEKLSATEAKVACSGYLERPLPETPFHSFTKKEKWLVIVTVGVAGLFSGLSSNIYFPALDTIAKDLRVSPTAVSLTITSYLVIQGISPLIWGPLSDIVGRRPIYICSFSVYIAANIILALSPNFPVLLVFRGLQSAGSASTVSIGNGVIQDIATPIERGAFIGFYQAIRNFSIAIGPVIGGLLAQYFGFRSIFLFLVTMSSIVLGVIIVFLPETLRSVAGDGSWSMSGIYQPLVGRWKTKDRQKRVSQTPISRPRVTVMSFLGPLKLLTEKDILANLIFGGTVYTVWSMVVASTAELFKQRFGLGDLTLGLIFLPNGTSVIFESRVRETAGEKRDQADPPLAGFGTILGSMIAGKLMTRDFLNFEKDYLARNPLAPPPSKNTKDLPLDFPIEHARLRNTPYITAIFVLATGIYGITILPAEQLPVILKSGWIAVPLVLQFVIAAASNAIFAINTALVADLCPGKGASSTAINNLVRCSMGALGVAVVDSMVGSFGTAATFLGLGLTTTAMTSLLAAEWAWGMRWRRERVQVETAMAQHSAGGA</sequence>
<reference evidence="9 10" key="1">
    <citation type="journal article" date="2016" name="Front. Microbiol.">
        <title>Genome and transcriptome sequences reveal the specific parasitism of the nematophagous Purpureocillium lilacinum 36-1.</title>
        <authorList>
            <person name="Xie J."/>
            <person name="Li S."/>
            <person name="Mo C."/>
            <person name="Xiao X."/>
            <person name="Peng D."/>
            <person name="Wang G."/>
            <person name="Xiao Y."/>
        </authorList>
    </citation>
    <scope>NUCLEOTIDE SEQUENCE [LARGE SCALE GENOMIC DNA]</scope>
    <source>
        <strain evidence="9 10">36-1</strain>
    </source>
</reference>
<keyword evidence="3 7" id="KW-0812">Transmembrane</keyword>
<dbReference type="PANTHER" id="PTHR23502:SF26">
    <property type="entry name" value="MAJOR FACILITATOR SUPERFAMILY (MFS) PROFILE DOMAIN-CONTAINING PROTEIN"/>
    <property type="match status" value="1"/>
</dbReference>
<dbReference type="SUPFAM" id="SSF103473">
    <property type="entry name" value="MFS general substrate transporter"/>
    <property type="match status" value="2"/>
</dbReference>
<comment type="subcellular location">
    <subcellularLocation>
        <location evidence="1">Membrane</location>
        <topology evidence="1">Multi-pass membrane protein</topology>
    </subcellularLocation>
</comment>
<evidence type="ECO:0000259" key="8">
    <source>
        <dbReference type="PROSITE" id="PS50850"/>
    </source>
</evidence>
<dbReference type="Pfam" id="PF07690">
    <property type="entry name" value="MFS_1"/>
    <property type="match status" value="1"/>
</dbReference>
<dbReference type="AlphaFoldDB" id="A0A2U3E2H3"/>
<dbReference type="FunFam" id="1.20.1720.10:FF:000009">
    <property type="entry name" value="MFS multidrug transporter"/>
    <property type="match status" value="1"/>
</dbReference>
<feature type="transmembrane region" description="Helical" evidence="7">
    <location>
        <begin position="386"/>
        <end position="405"/>
    </location>
</feature>
<feature type="transmembrane region" description="Helical" evidence="7">
    <location>
        <begin position="148"/>
        <end position="169"/>
    </location>
</feature>
<dbReference type="Proteomes" id="UP000245956">
    <property type="component" value="Unassembled WGS sequence"/>
</dbReference>
<protein>
    <recommendedName>
        <fullName evidence="8">Major facilitator superfamily (MFS) profile domain-containing protein</fullName>
    </recommendedName>
</protein>
<evidence type="ECO:0000256" key="4">
    <source>
        <dbReference type="ARBA" id="ARBA00022989"/>
    </source>
</evidence>
<dbReference type="InterPro" id="IPR020846">
    <property type="entry name" value="MFS_dom"/>
</dbReference>
<gene>
    <name evidence="9" type="ORF">PCL_01763</name>
</gene>